<keyword evidence="3 13" id="KW-0813">Transport</keyword>
<organism evidence="14 15">
    <name type="scientific">Microcaecilia unicolor</name>
    <dbReference type="NCBI Taxonomy" id="1415580"/>
    <lineage>
        <taxon>Eukaryota</taxon>
        <taxon>Metazoa</taxon>
        <taxon>Chordata</taxon>
        <taxon>Craniata</taxon>
        <taxon>Vertebrata</taxon>
        <taxon>Euteleostomi</taxon>
        <taxon>Amphibia</taxon>
        <taxon>Gymnophiona</taxon>
        <taxon>Siphonopidae</taxon>
        <taxon>Microcaecilia</taxon>
    </lineage>
</organism>
<dbReference type="Pfam" id="PF00876">
    <property type="entry name" value="Innexin"/>
    <property type="match status" value="1"/>
</dbReference>
<keyword evidence="7 13" id="KW-1133">Transmembrane helix</keyword>
<keyword evidence="8 13" id="KW-0406">Ion transport</keyword>
<evidence type="ECO:0000256" key="12">
    <source>
        <dbReference type="PIRSR" id="PIRSR600990-52"/>
    </source>
</evidence>
<dbReference type="KEGG" id="muo:115482090"/>
<dbReference type="GO" id="GO:0032732">
    <property type="term" value="P:positive regulation of interleukin-1 production"/>
    <property type="evidence" value="ECO:0007669"/>
    <property type="project" value="InterPro"/>
</dbReference>
<evidence type="ECO:0000256" key="2">
    <source>
        <dbReference type="ARBA" id="ARBA00004651"/>
    </source>
</evidence>
<dbReference type="GeneID" id="115482090"/>
<evidence type="ECO:0000256" key="13">
    <source>
        <dbReference type="RuleBase" id="RU010713"/>
    </source>
</evidence>
<keyword evidence="10 12" id="KW-0325">Glycoprotein</keyword>
<dbReference type="GO" id="GO:0022829">
    <property type="term" value="F:wide pore channel activity"/>
    <property type="evidence" value="ECO:0007669"/>
    <property type="project" value="TreeGrafter"/>
</dbReference>
<dbReference type="OrthoDB" id="10056939at2759"/>
<evidence type="ECO:0000256" key="8">
    <source>
        <dbReference type="ARBA" id="ARBA00023065"/>
    </source>
</evidence>
<dbReference type="GO" id="GO:0006812">
    <property type="term" value="P:monoatomic cation transport"/>
    <property type="evidence" value="ECO:0007669"/>
    <property type="project" value="InterPro"/>
</dbReference>
<dbReference type="FunCoup" id="A0A6P7ZW08">
    <property type="interactions" value="52"/>
</dbReference>
<gene>
    <name evidence="15" type="primary">PANX3</name>
    <name evidence="13" type="synonym">PANX</name>
</gene>
<protein>
    <recommendedName>
        <fullName evidence="13">Pannexin</fullName>
    </recommendedName>
</protein>
<keyword evidence="11 13" id="KW-0407">Ion channel</keyword>
<name>A0A6P7ZW08_9AMPH</name>
<dbReference type="RefSeq" id="XP_030077515.1">
    <property type="nucleotide sequence ID" value="XM_030221655.1"/>
</dbReference>
<evidence type="ECO:0000256" key="3">
    <source>
        <dbReference type="ARBA" id="ARBA00022448"/>
    </source>
</evidence>
<evidence type="ECO:0000256" key="1">
    <source>
        <dbReference type="ARBA" id="ARBA00004477"/>
    </source>
</evidence>
<accession>A0A6P7ZW08</accession>
<dbReference type="GlyCosmos" id="A0A6P7ZW08">
    <property type="glycosylation" value="1 site, No reported glycans"/>
</dbReference>
<dbReference type="InParanoid" id="A0A6P7ZW08"/>
<dbReference type="InterPro" id="IPR000990">
    <property type="entry name" value="Innexin"/>
</dbReference>
<evidence type="ECO:0000256" key="10">
    <source>
        <dbReference type="ARBA" id="ARBA00023180"/>
    </source>
</evidence>
<comment type="subcellular location">
    <subcellularLocation>
        <location evidence="2 13">Cell membrane</location>
        <topology evidence="2 13">Multi-pass membrane protein</topology>
    </subcellularLocation>
    <subcellularLocation>
        <location evidence="1">Endoplasmic reticulum membrane</location>
        <topology evidence="1">Multi-pass membrane protein</topology>
    </subcellularLocation>
</comment>
<dbReference type="PANTHER" id="PTHR15759">
    <property type="entry name" value="PANNEXIN"/>
    <property type="match status" value="1"/>
</dbReference>
<dbReference type="AlphaFoldDB" id="A0A6P7ZW08"/>
<dbReference type="PROSITE" id="PS51013">
    <property type="entry name" value="PANNEXIN"/>
    <property type="match status" value="1"/>
</dbReference>
<evidence type="ECO:0000313" key="14">
    <source>
        <dbReference type="Proteomes" id="UP000515156"/>
    </source>
</evidence>
<comment type="function">
    <text evidence="13">Structural component of the gap junctions and the hemichannels.</text>
</comment>
<evidence type="ECO:0000256" key="5">
    <source>
        <dbReference type="ARBA" id="ARBA00022692"/>
    </source>
</evidence>
<dbReference type="GO" id="GO:0005921">
    <property type="term" value="C:gap junction"/>
    <property type="evidence" value="ECO:0007669"/>
    <property type="project" value="UniProtKB-UniRule"/>
</dbReference>
<evidence type="ECO:0000256" key="4">
    <source>
        <dbReference type="ARBA" id="ARBA00022475"/>
    </source>
</evidence>
<dbReference type="GO" id="GO:0005789">
    <property type="term" value="C:endoplasmic reticulum membrane"/>
    <property type="evidence" value="ECO:0007669"/>
    <property type="project" value="UniProtKB-SubCell"/>
</dbReference>
<comment type="similarity">
    <text evidence="13">Belongs to the pannexin family.</text>
</comment>
<feature type="transmembrane region" description="Helical" evidence="13">
    <location>
        <begin position="268"/>
        <end position="292"/>
    </location>
</feature>
<evidence type="ECO:0000256" key="9">
    <source>
        <dbReference type="ARBA" id="ARBA00023136"/>
    </source>
</evidence>
<dbReference type="PANTHER" id="PTHR15759:SF3">
    <property type="entry name" value="PANNEXIN-3"/>
    <property type="match status" value="1"/>
</dbReference>
<feature type="transmembrane region" description="Helical" evidence="13">
    <location>
        <begin position="109"/>
        <end position="128"/>
    </location>
</feature>
<dbReference type="GO" id="GO:0034220">
    <property type="term" value="P:monoatomic ion transmembrane transport"/>
    <property type="evidence" value="ECO:0007669"/>
    <property type="project" value="UniProtKB-KW"/>
</dbReference>
<keyword evidence="14" id="KW-1185">Reference proteome</keyword>
<comment type="caution">
    <text evidence="13">Lacks conserved residue(s) required for the propagation of feature annotation.</text>
</comment>
<dbReference type="InterPro" id="IPR039099">
    <property type="entry name" value="Pannexin"/>
</dbReference>
<evidence type="ECO:0000256" key="6">
    <source>
        <dbReference type="ARBA" id="ARBA00022824"/>
    </source>
</evidence>
<dbReference type="GO" id="GO:0007267">
    <property type="term" value="P:cell-cell signaling"/>
    <property type="evidence" value="ECO:0007669"/>
    <property type="project" value="TreeGrafter"/>
</dbReference>
<keyword evidence="6" id="KW-0256">Endoplasmic reticulum</keyword>
<reference evidence="15" key="1">
    <citation type="submission" date="2025-08" db="UniProtKB">
        <authorList>
            <consortium name="RefSeq"/>
        </authorList>
    </citation>
    <scope>IDENTIFICATION</scope>
</reference>
<keyword evidence="5 13" id="KW-0812">Transmembrane</keyword>
<keyword evidence="4" id="KW-1003">Cell membrane</keyword>
<sequence length="410" mass="47037">MSLASTAAEYMLSDALLPDRKVTHSKRLCLELPADRILKFVSMGLPLLLVSLALAREISTGSQISCFTPNNFTMKQTSYVEKYCWDSLSYHEFDTSGISTDMSLLIHKIFPYSLLVIAVTMYVPTLIWRYTAASSLNSDLFFIIDELDKSYNRSIRLAQHIMKVQQTCPDSQVFGAELEKARSERYFEFPLLERYLACKQRSYYLVGMYFLKNILFLIFIAVTCLYLGFFHINILYQDEFNCDIRSGLLKTDPTIPDLIHCKLVSLSVFQVISISNGTVYILLIPIIIYNLVKFCCWDKRLLSVYEMLPAFDLLSRKMLGCPVNDLNVIILFLRANISELKSFSRLNVLCVLKDNTSNNQNIDTIVDFMTLLAGVEMSKPKILDNTECPQDPHENSLYPHNECYGKFQSH</sequence>
<dbReference type="GO" id="GO:0005886">
    <property type="term" value="C:plasma membrane"/>
    <property type="evidence" value="ECO:0007669"/>
    <property type="project" value="UniProtKB-SubCell"/>
</dbReference>
<feature type="glycosylation site" description="N-linked (GlcNAc...) asparagine" evidence="12">
    <location>
        <position position="71"/>
    </location>
</feature>
<feature type="transmembrane region" description="Helical" evidence="13">
    <location>
        <begin position="209"/>
        <end position="229"/>
    </location>
</feature>
<evidence type="ECO:0000256" key="11">
    <source>
        <dbReference type="ARBA" id="ARBA00023303"/>
    </source>
</evidence>
<proteinExistence type="inferred from homology"/>
<evidence type="ECO:0000313" key="15">
    <source>
        <dbReference type="RefSeq" id="XP_030077515.1"/>
    </source>
</evidence>
<dbReference type="Proteomes" id="UP000515156">
    <property type="component" value="Chromosome 12"/>
</dbReference>
<keyword evidence="9 13" id="KW-0472">Membrane</keyword>
<dbReference type="CTD" id="116337"/>
<evidence type="ECO:0000256" key="7">
    <source>
        <dbReference type="ARBA" id="ARBA00022989"/>
    </source>
</evidence>